<reference evidence="3" key="2">
    <citation type="submission" date="2015-01" db="EMBL/GenBank/DDBJ databases">
        <title>Evolutionary Origins and Diversification of the Mycorrhizal Mutualists.</title>
        <authorList>
            <consortium name="DOE Joint Genome Institute"/>
            <consortium name="Mycorrhizal Genomics Consortium"/>
            <person name="Kohler A."/>
            <person name="Kuo A."/>
            <person name="Nagy L.G."/>
            <person name="Floudas D."/>
            <person name="Copeland A."/>
            <person name="Barry K.W."/>
            <person name="Cichocki N."/>
            <person name="Veneault-Fourrey C."/>
            <person name="LaButti K."/>
            <person name="Lindquist E.A."/>
            <person name="Lipzen A."/>
            <person name="Lundell T."/>
            <person name="Morin E."/>
            <person name="Murat C."/>
            <person name="Riley R."/>
            <person name="Ohm R."/>
            <person name="Sun H."/>
            <person name="Tunlid A."/>
            <person name="Henrissat B."/>
            <person name="Grigoriev I.V."/>
            <person name="Hibbett D.S."/>
            <person name="Martin F."/>
        </authorList>
    </citation>
    <scope>NUCLEOTIDE SEQUENCE [LARGE SCALE GENOMIC DNA]</scope>
    <source>
        <strain evidence="3">Marx 270</strain>
    </source>
</reference>
<feature type="region of interest" description="Disordered" evidence="1">
    <location>
        <begin position="197"/>
        <end position="243"/>
    </location>
</feature>
<organism evidence="2 3">
    <name type="scientific">Pisolithus tinctorius Marx 270</name>
    <dbReference type="NCBI Taxonomy" id="870435"/>
    <lineage>
        <taxon>Eukaryota</taxon>
        <taxon>Fungi</taxon>
        <taxon>Dikarya</taxon>
        <taxon>Basidiomycota</taxon>
        <taxon>Agaricomycotina</taxon>
        <taxon>Agaricomycetes</taxon>
        <taxon>Agaricomycetidae</taxon>
        <taxon>Boletales</taxon>
        <taxon>Sclerodermatineae</taxon>
        <taxon>Pisolithaceae</taxon>
        <taxon>Pisolithus</taxon>
    </lineage>
</organism>
<feature type="compositionally biased region" description="Polar residues" evidence="1">
    <location>
        <begin position="560"/>
        <end position="570"/>
    </location>
</feature>
<sequence>MYSKTFTLPLPDHARPSTSTVQHSQSLAFQEECFLNHSHYTAVPAYEFISIEVQELLCPMSSTGDDCAVAISEVCKPSPLFSTGVLTWHSQALQLQSCPTIPGPFPVSDSSPVGYLNGEQDSAQVTLPLGYIAGESGASSIVSPTVNQRWDIQDHVPGHVTNHCATLSFPHTSLPPPYAIRQSSAYPQKNVDISTFGGLDHGSAGPASQVVDSDTPRSGLPSRLSPSVQEVHPSGDLTSDNVPLPLEQIGTGVRTSAQILLSFPKQPIKQTHPQIPFPCTRRTPSQSTSTSYFATDDHISFYPSFLVPNQIPTSQSPQGHSGCSLSLHPPLATPAALLAFHRFRGETNMELHTTGTLDNRTAHILGDGSLPTLPDHNARIFGNHAAHTLDDDTTEMTSGGVDNYRKFDESKWNSGQAVGFHVPSLPPKRSPSLPRELHLHDHLSSVEGRNLSGPLRHARGCAVAQQQTPKGLPKARVVCDRSVHKPCGWRDGDARKCGIPITYYCADHFAAFHGLENMARDVEIVCRWCLPMEQKKIRRQNMLRHLREQSHLHGLRTSHSKTSSPLTSCSPHPIDSHVPYFYMTYTPRLRTENCLQERRTSGGLKTLPPGYLLACGEWRAIGVPC</sequence>
<feature type="region of interest" description="Disordered" evidence="1">
    <location>
        <begin position="271"/>
        <end position="290"/>
    </location>
</feature>
<feature type="compositionally biased region" description="Low complexity" evidence="1">
    <location>
        <begin position="280"/>
        <end position="290"/>
    </location>
</feature>
<feature type="region of interest" description="Disordered" evidence="1">
    <location>
        <begin position="551"/>
        <end position="570"/>
    </location>
</feature>
<keyword evidence="3" id="KW-1185">Reference proteome</keyword>
<dbReference type="InParanoid" id="A0A0C3NHJ8"/>
<feature type="compositionally biased region" description="Low complexity" evidence="1">
    <location>
        <begin position="216"/>
        <end position="227"/>
    </location>
</feature>
<dbReference type="Proteomes" id="UP000054217">
    <property type="component" value="Unassembled WGS sequence"/>
</dbReference>
<evidence type="ECO:0000256" key="1">
    <source>
        <dbReference type="SAM" id="MobiDB-lite"/>
    </source>
</evidence>
<reference evidence="2 3" key="1">
    <citation type="submission" date="2014-04" db="EMBL/GenBank/DDBJ databases">
        <authorList>
            <consortium name="DOE Joint Genome Institute"/>
            <person name="Kuo A."/>
            <person name="Kohler A."/>
            <person name="Costa M.D."/>
            <person name="Nagy L.G."/>
            <person name="Floudas D."/>
            <person name="Copeland A."/>
            <person name="Barry K.W."/>
            <person name="Cichocki N."/>
            <person name="Veneault-Fourrey C."/>
            <person name="LaButti K."/>
            <person name="Lindquist E.A."/>
            <person name="Lipzen A."/>
            <person name="Lundell T."/>
            <person name="Morin E."/>
            <person name="Murat C."/>
            <person name="Sun H."/>
            <person name="Tunlid A."/>
            <person name="Henrissat B."/>
            <person name="Grigoriev I.V."/>
            <person name="Hibbett D.S."/>
            <person name="Martin F."/>
            <person name="Nordberg H.P."/>
            <person name="Cantor M.N."/>
            <person name="Hua S.X."/>
        </authorList>
    </citation>
    <scope>NUCLEOTIDE SEQUENCE [LARGE SCALE GENOMIC DNA]</scope>
    <source>
        <strain evidence="2 3">Marx 270</strain>
    </source>
</reference>
<gene>
    <name evidence="2" type="ORF">M404DRAFT_335826</name>
</gene>
<dbReference type="AlphaFoldDB" id="A0A0C3NHJ8"/>
<evidence type="ECO:0000313" key="2">
    <source>
        <dbReference type="EMBL" id="KIN94913.1"/>
    </source>
</evidence>
<proteinExistence type="predicted"/>
<dbReference type="HOGENOM" id="CLU_026729_0_0_1"/>
<name>A0A0C3NHJ8_PISTI</name>
<dbReference type="EMBL" id="KN832082">
    <property type="protein sequence ID" value="KIN94913.1"/>
    <property type="molecule type" value="Genomic_DNA"/>
</dbReference>
<accession>A0A0C3NHJ8</accession>
<dbReference type="OrthoDB" id="2662294at2759"/>
<protein>
    <submittedName>
        <fullName evidence="2">Uncharacterized protein</fullName>
    </submittedName>
</protein>
<evidence type="ECO:0000313" key="3">
    <source>
        <dbReference type="Proteomes" id="UP000054217"/>
    </source>
</evidence>